<accession>A0A9W8YYI5</accession>
<keyword evidence="2" id="KW-1185">Reference proteome</keyword>
<organism evidence="1 2">
    <name type="scientific">Gnomoniopsis smithogilvyi</name>
    <dbReference type="NCBI Taxonomy" id="1191159"/>
    <lineage>
        <taxon>Eukaryota</taxon>
        <taxon>Fungi</taxon>
        <taxon>Dikarya</taxon>
        <taxon>Ascomycota</taxon>
        <taxon>Pezizomycotina</taxon>
        <taxon>Sordariomycetes</taxon>
        <taxon>Sordariomycetidae</taxon>
        <taxon>Diaporthales</taxon>
        <taxon>Gnomoniaceae</taxon>
        <taxon>Gnomoniopsis</taxon>
    </lineage>
</organism>
<sequence>MAISYDCRTLDRRPDDFETTPLLSLLANPLLLCHTVDYLPISASLNLAATSRKFRSLLYDTPSVFRRLDLSVVSSAQFDIDPIDLGGETWRNVQLDENVTEDDFYAGPLRGIFSALRRRNFLCDVTTMILDGLSVTAELVHDIISDPSFSVRILSLRGVNNLNEPKLRAALQMAVRPSRPDGTPRLQGLYIFGAKDPPSLPATPAPTTGTTITSGWNQRSLQTLAAALHEVADECSWYDKKGTIIPRPIPSEWAETMLTCSGIISFDAVLCRGPRHLNSPAYGSIDIAANSPPSPYVPSKWAAATHAVDGCAGCGSAPEGWTVWGESTGIDGSDDKSRFPLLAPAPVHSSNIRVAMCPSGAQAYHTRASRTATRSPRRFIARCMECLRDRYCWSCSKWWCEKCFTLGQMDSVDGLYYKVREGLCVTCEEADADRFGPAPSVPHVQDDLEATAG</sequence>
<dbReference type="OrthoDB" id="5345494at2759"/>
<comment type="caution">
    <text evidence="1">The sequence shown here is derived from an EMBL/GenBank/DDBJ whole genome shotgun (WGS) entry which is preliminary data.</text>
</comment>
<protein>
    <recommendedName>
        <fullName evidence="3">F-box domain-containing protein</fullName>
    </recommendedName>
</protein>
<gene>
    <name evidence="1" type="ORF">N0V93_002379</name>
</gene>
<evidence type="ECO:0000313" key="2">
    <source>
        <dbReference type="Proteomes" id="UP001140453"/>
    </source>
</evidence>
<evidence type="ECO:0008006" key="3">
    <source>
        <dbReference type="Google" id="ProtNLM"/>
    </source>
</evidence>
<dbReference type="Proteomes" id="UP001140453">
    <property type="component" value="Unassembled WGS sequence"/>
</dbReference>
<reference evidence="1" key="1">
    <citation type="submission" date="2022-10" db="EMBL/GenBank/DDBJ databases">
        <title>Tapping the CABI collections for fungal endophytes: first genome assemblies for Collariella, Neodidymelliopsis, Ascochyta clinopodiicola, Didymella pomorum, Didymosphaeria variabile, Neocosmospora piperis and Neocucurbitaria cava.</title>
        <authorList>
            <person name="Hill R."/>
        </authorList>
    </citation>
    <scope>NUCLEOTIDE SEQUENCE</scope>
    <source>
        <strain evidence="1">IMI 355082</strain>
    </source>
</reference>
<proteinExistence type="predicted"/>
<dbReference type="AlphaFoldDB" id="A0A9W8YYI5"/>
<dbReference type="EMBL" id="JAPEVB010000002">
    <property type="protein sequence ID" value="KAJ4393172.1"/>
    <property type="molecule type" value="Genomic_DNA"/>
</dbReference>
<name>A0A9W8YYI5_9PEZI</name>
<evidence type="ECO:0000313" key="1">
    <source>
        <dbReference type="EMBL" id="KAJ4393172.1"/>
    </source>
</evidence>